<evidence type="ECO:0000313" key="3">
    <source>
        <dbReference type="Proteomes" id="UP000654918"/>
    </source>
</evidence>
<evidence type="ECO:0000256" key="1">
    <source>
        <dbReference type="SAM" id="MobiDB-lite"/>
    </source>
</evidence>
<organism evidence="2 3">
    <name type="scientific">Colletotrichum plurivorum</name>
    <dbReference type="NCBI Taxonomy" id="2175906"/>
    <lineage>
        <taxon>Eukaryota</taxon>
        <taxon>Fungi</taxon>
        <taxon>Dikarya</taxon>
        <taxon>Ascomycota</taxon>
        <taxon>Pezizomycotina</taxon>
        <taxon>Sordariomycetes</taxon>
        <taxon>Hypocreomycetidae</taxon>
        <taxon>Glomerellales</taxon>
        <taxon>Glomerellaceae</taxon>
        <taxon>Colletotrichum</taxon>
        <taxon>Colletotrichum orchidearum species complex</taxon>
    </lineage>
</organism>
<feature type="region of interest" description="Disordered" evidence="1">
    <location>
        <begin position="1"/>
        <end position="37"/>
    </location>
</feature>
<sequence length="80" mass="8713">MFGDITGRASGGPTASRRRWYLKTESRSSRAARSNATKSAIESILFHDGTATWARLLQYMPQGAGMKGQSQGRSECCSLL</sequence>
<dbReference type="AlphaFoldDB" id="A0A8H6KFK3"/>
<dbReference type="Proteomes" id="UP000654918">
    <property type="component" value="Unassembled WGS sequence"/>
</dbReference>
<dbReference type="EMBL" id="WIGO01000090">
    <property type="protein sequence ID" value="KAF6830712.1"/>
    <property type="molecule type" value="Genomic_DNA"/>
</dbReference>
<keyword evidence="3" id="KW-1185">Reference proteome</keyword>
<gene>
    <name evidence="2" type="ORF">CPLU01_07169</name>
</gene>
<name>A0A8H6KFK3_9PEZI</name>
<comment type="caution">
    <text evidence="2">The sequence shown here is derived from an EMBL/GenBank/DDBJ whole genome shotgun (WGS) entry which is preliminary data.</text>
</comment>
<protein>
    <submittedName>
        <fullName evidence="2">Uncharacterized protein</fullName>
    </submittedName>
</protein>
<reference evidence="2" key="1">
    <citation type="journal article" date="2020" name="Phytopathology">
        <title>Genome Sequence Resources of Colletotrichum truncatum, C. plurivorum, C. musicola, and C. sojae: Four Species Pathogenic to Soybean (Glycine max).</title>
        <authorList>
            <person name="Rogerio F."/>
            <person name="Boufleur T.R."/>
            <person name="Ciampi-Guillardi M."/>
            <person name="Sukno S.A."/>
            <person name="Thon M.R."/>
            <person name="Massola Junior N.S."/>
            <person name="Baroncelli R."/>
        </authorList>
    </citation>
    <scope>NUCLEOTIDE SEQUENCE</scope>
    <source>
        <strain evidence="2">LFN00145</strain>
    </source>
</reference>
<evidence type="ECO:0000313" key="2">
    <source>
        <dbReference type="EMBL" id="KAF6830712.1"/>
    </source>
</evidence>
<accession>A0A8H6KFK3</accession>
<proteinExistence type="predicted"/>